<dbReference type="InterPro" id="IPR001041">
    <property type="entry name" value="2Fe-2S_ferredoxin-type"/>
</dbReference>
<dbReference type="AlphaFoldDB" id="A0A9Y2INR7"/>
<keyword evidence="3" id="KW-1185">Reference proteome</keyword>
<dbReference type="InterPro" id="IPR036010">
    <property type="entry name" value="2Fe-2S_ferredoxin-like_sf"/>
</dbReference>
<dbReference type="SUPFAM" id="SSF54292">
    <property type="entry name" value="2Fe-2S ferredoxin-like"/>
    <property type="match status" value="1"/>
</dbReference>
<dbReference type="InterPro" id="IPR012675">
    <property type="entry name" value="Beta-grasp_dom_sf"/>
</dbReference>
<dbReference type="Gene3D" id="2.40.30.10">
    <property type="entry name" value="Translation factors"/>
    <property type="match status" value="1"/>
</dbReference>
<dbReference type="Pfam" id="PF00111">
    <property type="entry name" value="Fer2"/>
    <property type="match status" value="1"/>
</dbReference>
<evidence type="ECO:0000259" key="1">
    <source>
        <dbReference type="PROSITE" id="PS51384"/>
    </source>
</evidence>
<dbReference type="GO" id="GO:0051537">
    <property type="term" value="F:2 iron, 2 sulfur cluster binding"/>
    <property type="evidence" value="ECO:0007669"/>
    <property type="project" value="UniProtKB-KW"/>
</dbReference>
<reference evidence="2 3" key="1">
    <citation type="submission" date="2023-06" db="EMBL/GenBank/DDBJ databases">
        <authorList>
            <person name="Oyuntsetseg B."/>
            <person name="Kim S.B."/>
        </authorList>
    </citation>
    <scope>NUCLEOTIDE SEQUENCE [LARGE SCALE GENOMIC DNA]</scope>
    <source>
        <strain evidence="2 3">2-15</strain>
    </source>
</reference>
<dbReference type="Proteomes" id="UP001236014">
    <property type="component" value="Chromosome"/>
</dbReference>
<name>A0A9Y2INR7_9PSEU</name>
<dbReference type="PRINTS" id="PR00409">
    <property type="entry name" value="PHDIOXRDTASE"/>
</dbReference>
<dbReference type="KEGG" id="acab:QRX50_19080"/>
<sequence>MRESATITSVYLDAPGEVLPAARPGQYLTVRLPGADGTPPVRSYSLSTTEGYRISVKRDGAASTYVHDVLRAGDLLDVAAPRGDFVLEPGSGPVVLLSAGAGVTPVLAMLHGLTAEEPEREVWWIHTARTAADQAFGSEVRDLPARLPKSHAHFFHTRPVSGIEGRRVTGRTLKELALPADATAYVCGPQAFMDDVREALVAQGCPDVRTELFGALAAINPGMRGAVTVAPHQPDGPPGTGRAVTFARSGLTVRWRDDGETLLELAETCAVPTRWACRSGVCHTCDTPLLDGTTTYDPVPLELPPAGRVLVCCARPETDVVLDQ</sequence>
<dbReference type="SUPFAM" id="SSF63380">
    <property type="entry name" value="Riboflavin synthase domain-like"/>
    <property type="match status" value="1"/>
</dbReference>
<gene>
    <name evidence="2" type="ORF">QRX50_19080</name>
</gene>
<evidence type="ECO:0000313" key="2">
    <source>
        <dbReference type="EMBL" id="WIX82729.1"/>
    </source>
</evidence>
<evidence type="ECO:0000313" key="3">
    <source>
        <dbReference type="Proteomes" id="UP001236014"/>
    </source>
</evidence>
<dbReference type="CDD" id="cd00207">
    <property type="entry name" value="fer2"/>
    <property type="match status" value="1"/>
</dbReference>
<feature type="domain" description="FAD-binding FR-type" evidence="1">
    <location>
        <begin position="1"/>
        <end position="88"/>
    </location>
</feature>
<dbReference type="PROSITE" id="PS51384">
    <property type="entry name" value="FAD_FR"/>
    <property type="match status" value="1"/>
</dbReference>
<dbReference type="PANTHER" id="PTHR30212">
    <property type="entry name" value="PROTEIN YIIM"/>
    <property type="match status" value="1"/>
</dbReference>
<accession>A0A9Y2INR7</accession>
<organism evidence="2 3">
    <name type="scientific">Amycolatopsis carbonis</name>
    <dbReference type="NCBI Taxonomy" id="715471"/>
    <lineage>
        <taxon>Bacteria</taxon>
        <taxon>Bacillati</taxon>
        <taxon>Actinomycetota</taxon>
        <taxon>Actinomycetes</taxon>
        <taxon>Pseudonocardiales</taxon>
        <taxon>Pseudonocardiaceae</taxon>
        <taxon>Amycolatopsis</taxon>
    </lineage>
</organism>
<dbReference type="SUPFAM" id="SSF52343">
    <property type="entry name" value="Ferredoxin reductase-like, C-terminal NADP-linked domain"/>
    <property type="match status" value="1"/>
</dbReference>
<dbReference type="PANTHER" id="PTHR30212:SF2">
    <property type="entry name" value="PROTEIN YIIM"/>
    <property type="match status" value="1"/>
</dbReference>
<dbReference type="Gene3D" id="3.40.50.80">
    <property type="entry name" value="Nucleotide-binding domain of ferredoxin-NADP reductase (FNR) module"/>
    <property type="match status" value="1"/>
</dbReference>
<dbReference type="CDD" id="cd06184">
    <property type="entry name" value="flavohem_like_fad_nad_binding"/>
    <property type="match status" value="1"/>
</dbReference>
<protein>
    <submittedName>
        <fullName evidence="2">2Fe-2S iron-sulfur cluster-binding protein</fullName>
    </submittedName>
</protein>
<dbReference type="Gene3D" id="3.10.20.30">
    <property type="match status" value="1"/>
</dbReference>
<dbReference type="InterPro" id="IPR001433">
    <property type="entry name" value="OxRdtase_FAD/NAD-bd"/>
</dbReference>
<dbReference type="InterPro" id="IPR039261">
    <property type="entry name" value="FNR_nucleotide-bd"/>
</dbReference>
<dbReference type="RefSeq" id="WP_285973294.1">
    <property type="nucleotide sequence ID" value="NZ_CP127294.1"/>
</dbReference>
<dbReference type="GO" id="GO:0016491">
    <property type="term" value="F:oxidoreductase activity"/>
    <property type="evidence" value="ECO:0007669"/>
    <property type="project" value="InterPro"/>
</dbReference>
<dbReference type="Pfam" id="PF00175">
    <property type="entry name" value="NAD_binding_1"/>
    <property type="match status" value="1"/>
</dbReference>
<proteinExistence type="predicted"/>
<dbReference type="InterPro" id="IPR017938">
    <property type="entry name" value="Riboflavin_synthase-like_b-brl"/>
</dbReference>
<dbReference type="EMBL" id="CP127294">
    <property type="protein sequence ID" value="WIX82729.1"/>
    <property type="molecule type" value="Genomic_DNA"/>
</dbReference>
<dbReference type="InterPro" id="IPR052353">
    <property type="entry name" value="Benzoxazolinone_Detox_Enz"/>
</dbReference>
<dbReference type="InterPro" id="IPR017927">
    <property type="entry name" value="FAD-bd_FR_type"/>
</dbReference>